<evidence type="ECO:0000256" key="1">
    <source>
        <dbReference type="ARBA" id="ARBA00004496"/>
    </source>
</evidence>
<evidence type="ECO:0000313" key="7">
    <source>
        <dbReference type="Proteomes" id="UP000193560"/>
    </source>
</evidence>
<organism evidence="6 7">
    <name type="scientific">Absidia repens</name>
    <dbReference type="NCBI Taxonomy" id="90262"/>
    <lineage>
        <taxon>Eukaryota</taxon>
        <taxon>Fungi</taxon>
        <taxon>Fungi incertae sedis</taxon>
        <taxon>Mucoromycota</taxon>
        <taxon>Mucoromycotina</taxon>
        <taxon>Mucoromycetes</taxon>
        <taxon>Mucorales</taxon>
        <taxon>Cunninghamellaceae</taxon>
        <taxon>Absidia</taxon>
    </lineage>
</organism>
<dbReference type="Pfam" id="PF00581">
    <property type="entry name" value="Rhodanese"/>
    <property type="match status" value="2"/>
</dbReference>
<dbReference type="SUPFAM" id="SSF52821">
    <property type="entry name" value="Rhodanese/Cell cycle control phosphatase"/>
    <property type="match status" value="2"/>
</dbReference>
<keyword evidence="7" id="KW-1185">Reference proteome</keyword>
<dbReference type="SMART" id="SM00450">
    <property type="entry name" value="RHOD"/>
    <property type="match status" value="2"/>
</dbReference>
<feature type="domain" description="Rhodanese" evidence="5">
    <location>
        <begin position="23"/>
        <end position="140"/>
    </location>
</feature>
<dbReference type="GO" id="GO:0005739">
    <property type="term" value="C:mitochondrion"/>
    <property type="evidence" value="ECO:0007669"/>
    <property type="project" value="TreeGrafter"/>
</dbReference>
<dbReference type="CDD" id="cd01448">
    <property type="entry name" value="TST_Repeat_1"/>
    <property type="match status" value="1"/>
</dbReference>
<comment type="subcellular location">
    <subcellularLocation>
        <location evidence="1">Cytoplasm</location>
    </subcellularLocation>
</comment>
<name>A0A1X2I4J5_9FUNG</name>
<proteinExistence type="predicted"/>
<evidence type="ECO:0000256" key="2">
    <source>
        <dbReference type="ARBA" id="ARBA00022490"/>
    </source>
</evidence>
<dbReference type="Gene3D" id="3.40.250.10">
    <property type="entry name" value="Rhodanese-like domain"/>
    <property type="match status" value="2"/>
</dbReference>
<dbReference type="AlphaFoldDB" id="A0A1X2I4J5"/>
<evidence type="ECO:0000256" key="4">
    <source>
        <dbReference type="ARBA" id="ARBA00022737"/>
    </source>
</evidence>
<reference evidence="6 7" key="1">
    <citation type="submission" date="2016-07" db="EMBL/GenBank/DDBJ databases">
        <title>Pervasive Adenine N6-methylation of Active Genes in Fungi.</title>
        <authorList>
            <consortium name="DOE Joint Genome Institute"/>
            <person name="Mondo S.J."/>
            <person name="Dannebaum R.O."/>
            <person name="Kuo R.C."/>
            <person name="Labutti K."/>
            <person name="Haridas S."/>
            <person name="Kuo A."/>
            <person name="Salamov A."/>
            <person name="Ahrendt S.R."/>
            <person name="Lipzen A."/>
            <person name="Sullivan W."/>
            <person name="Andreopoulos W.B."/>
            <person name="Clum A."/>
            <person name="Lindquist E."/>
            <person name="Daum C."/>
            <person name="Ramamoorthy G.K."/>
            <person name="Gryganskyi A."/>
            <person name="Culley D."/>
            <person name="Magnuson J.K."/>
            <person name="James T.Y."/>
            <person name="O'Malley M.A."/>
            <person name="Stajich J.E."/>
            <person name="Spatafora J.W."/>
            <person name="Visel A."/>
            <person name="Grigoriev I.V."/>
        </authorList>
    </citation>
    <scope>NUCLEOTIDE SEQUENCE [LARGE SCALE GENOMIC DNA]</scope>
    <source>
        <strain evidence="6 7">NRRL 1336</strain>
    </source>
</reference>
<dbReference type="GO" id="GO:0002143">
    <property type="term" value="P:tRNA wobble position uridine thiolation"/>
    <property type="evidence" value="ECO:0007669"/>
    <property type="project" value="EnsemblFungi"/>
</dbReference>
<dbReference type="PANTHER" id="PTHR11364:SF27">
    <property type="entry name" value="SULFURTRANSFERASE"/>
    <property type="match status" value="1"/>
</dbReference>
<dbReference type="InterPro" id="IPR036873">
    <property type="entry name" value="Rhodanese-like_dom_sf"/>
</dbReference>
<sequence length="298" mass="32617">MTTLRSFSSLVSTQELATSLDNDKKGIKILDASWHMPNTNRDPYQEFISKRIPGARFFGIDTIKDTSVDLPHMLPSANIFADAVGKLGINNKDHVVVYDSIGAFSAARVYWTFKAFGHDQVSILNGGLPAWIRQGYPLITTGNPPDAPVEEHYTAELNPQLVRDYATMLKNGKRYQEGDKDGVPQVLDARALARFTGEAPEPRPGLSSGHMPGSVCVPFQEVATEDGLYKDDVALKAVFESKGVDLNRPIVASCGSGITASVLYFALERAGAKDISVYDGSWTEYADKKDSIIIKDKQ</sequence>
<evidence type="ECO:0000259" key="5">
    <source>
        <dbReference type="PROSITE" id="PS50206"/>
    </source>
</evidence>
<evidence type="ECO:0000313" key="6">
    <source>
        <dbReference type="EMBL" id="ORZ09216.1"/>
    </source>
</evidence>
<dbReference type="CDD" id="cd01449">
    <property type="entry name" value="TST_Repeat_2"/>
    <property type="match status" value="1"/>
</dbReference>
<dbReference type="PROSITE" id="PS50206">
    <property type="entry name" value="RHODANESE_3"/>
    <property type="match status" value="2"/>
</dbReference>
<dbReference type="InterPro" id="IPR001763">
    <property type="entry name" value="Rhodanese-like_dom"/>
</dbReference>
<gene>
    <name evidence="6" type="ORF">BCR42DRAFT_334979</name>
</gene>
<dbReference type="GO" id="GO:0004792">
    <property type="term" value="F:thiosulfate-cyanide sulfurtransferase activity"/>
    <property type="evidence" value="ECO:0007669"/>
    <property type="project" value="EnsemblFungi"/>
</dbReference>
<comment type="caution">
    <text evidence="6">The sequence shown here is derived from an EMBL/GenBank/DDBJ whole genome shotgun (WGS) entry which is preliminary data.</text>
</comment>
<dbReference type="FunFam" id="3.40.250.10:FF:000001">
    <property type="entry name" value="Sulfurtransferase"/>
    <property type="match status" value="1"/>
</dbReference>
<feature type="domain" description="Rhodanese" evidence="5">
    <location>
        <begin position="180"/>
        <end position="294"/>
    </location>
</feature>
<keyword evidence="4" id="KW-0677">Repeat</keyword>
<dbReference type="FunFam" id="3.40.250.10:FF:000015">
    <property type="entry name" value="Sulfurtransferase"/>
    <property type="match status" value="1"/>
</dbReference>
<dbReference type="EMBL" id="MCGE01000028">
    <property type="protein sequence ID" value="ORZ09216.1"/>
    <property type="molecule type" value="Genomic_DNA"/>
</dbReference>
<keyword evidence="2" id="KW-0963">Cytoplasm</keyword>
<keyword evidence="3" id="KW-0808">Transferase</keyword>
<dbReference type="OrthoDB" id="270167at2759"/>
<evidence type="ECO:0000256" key="3">
    <source>
        <dbReference type="ARBA" id="ARBA00022679"/>
    </source>
</evidence>
<dbReference type="PANTHER" id="PTHR11364">
    <property type="entry name" value="THIOSULFATE SULFERTANSFERASE"/>
    <property type="match status" value="1"/>
</dbReference>
<dbReference type="InterPro" id="IPR045078">
    <property type="entry name" value="TST/MPST-like"/>
</dbReference>
<accession>A0A1X2I4J5</accession>
<dbReference type="STRING" id="90262.A0A1X2I4J5"/>
<dbReference type="Proteomes" id="UP000193560">
    <property type="component" value="Unassembled WGS sequence"/>
</dbReference>
<protein>
    <submittedName>
        <fullName evidence="6">Rhodanese-like domain-containing protein</fullName>
    </submittedName>
</protein>